<name>Q6IHC0_DROME</name>
<protein>
    <submittedName>
        <fullName evidence="2">HDC02773</fullName>
    </submittedName>
</protein>
<gene>
    <name evidence="2" type="ORF">HDC02773</name>
</gene>
<feature type="region of interest" description="Disordered" evidence="1">
    <location>
        <begin position="34"/>
        <end position="60"/>
    </location>
</feature>
<dbReference type="EMBL" id="BK003496">
    <property type="protein sequence ID" value="DAA03695.1"/>
    <property type="molecule type" value="Genomic_DNA"/>
</dbReference>
<accession>Q6IHC0</accession>
<sequence length="60" mass="6336">MKAVDAGISSLQPRAQEMSSGILAVQSIKGQLGGPVDSPKLNPVTQDPTYENVQRTLLPC</sequence>
<evidence type="ECO:0000256" key="1">
    <source>
        <dbReference type="SAM" id="MobiDB-lite"/>
    </source>
</evidence>
<dbReference type="AlphaFoldDB" id="Q6IHC0"/>
<organism evidence="2">
    <name type="scientific">Drosophila melanogaster</name>
    <name type="common">Fruit fly</name>
    <dbReference type="NCBI Taxonomy" id="7227"/>
    <lineage>
        <taxon>Eukaryota</taxon>
        <taxon>Metazoa</taxon>
        <taxon>Ecdysozoa</taxon>
        <taxon>Arthropoda</taxon>
        <taxon>Hexapoda</taxon>
        <taxon>Insecta</taxon>
        <taxon>Pterygota</taxon>
        <taxon>Neoptera</taxon>
        <taxon>Endopterygota</taxon>
        <taxon>Diptera</taxon>
        <taxon>Brachycera</taxon>
        <taxon>Muscomorpha</taxon>
        <taxon>Ephydroidea</taxon>
        <taxon>Drosophilidae</taxon>
        <taxon>Drosophila</taxon>
        <taxon>Sophophora</taxon>
    </lineage>
</organism>
<evidence type="ECO:0000313" key="2">
    <source>
        <dbReference type="EMBL" id="DAA03695.1"/>
    </source>
</evidence>
<reference evidence="2" key="1">
    <citation type="journal article" date="2003" name="Genome Biol.">
        <title>An integrated gene annotation and transcriptional profiling approach towards the full gene content of the Drosophila genome.</title>
        <authorList>
            <person name="Hild M."/>
            <person name="Beckmann B."/>
            <person name="Haas S.A."/>
            <person name="Koch B."/>
            <person name="Solovyev V."/>
            <person name="Busold C."/>
            <person name="Fellenberg K."/>
            <person name="Boutros M."/>
            <person name="Vingron M."/>
            <person name="Sauer F."/>
            <person name="Hoheisel J.D."/>
            <person name="Paro R."/>
        </authorList>
    </citation>
    <scope>NUCLEOTIDE SEQUENCE</scope>
</reference>
<feature type="compositionally biased region" description="Polar residues" evidence="1">
    <location>
        <begin position="43"/>
        <end position="60"/>
    </location>
</feature>
<proteinExistence type="predicted"/>